<protein>
    <submittedName>
        <fullName evidence="2">Uncharacterized protein</fullName>
    </submittedName>
</protein>
<organism evidence="2 3">
    <name type="scientific">Pseudopedobacter saltans (strain ATCC 51119 / DSM 12145 / JCM 21818 / CCUG 39354 / LMG 10337 / NBRC 100064 / NCIMB 13643)</name>
    <name type="common">Pedobacter saltans</name>
    <dbReference type="NCBI Taxonomy" id="762903"/>
    <lineage>
        <taxon>Bacteria</taxon>
        <taxon>Pseudomonadati</taxon>
        <taxon>Bacteroidota</taxon>
        <taxon>Sphingobacteriia</taxon>
        <taxon>Sphingobacteriales</taxon>
        <taxon>Sphingobacteriaceae</taxon>
        <taxon>Pseudopedobacter</taxon>
    </lineage>
</organism>
<dbReference type="AlphaFoldDB" id="F0S5B4"/>
<evidence type="ECO:0000256" key="1">
    <source>
        <dbReference type="SAM" id="Phobius"/>
    </source>
</evidence>
<gene>
    <name evidence="2" type="ordered locus">Pedsa_1498</name>
</gene>
<dbReference type="STRING" id="762903.Pedsa_1498"/>
<keyword evidence="1" id="KW-0812">Transmembrane</keyword>
<sequence length="270" mass="29943">MKKIYQYIIGTVLIGIVSSSCSMFGLDVQKDYKYEGTILDPHINISAKEYLINRGKNPVIANDTVFKWMQLGLEYAGINLEEYEKPGRTFVFLSNNAIRVRNANTGAITAGMWFDLPVMEKNPDGSLKLNNGTPVTKIATKWSDYSVETVRNYFLYLIALGDLGFESAKIENTSFETLLGPGKTAGLESRLGYLVVNNEQQPGNSRTLVYDYLTGTGKGFDQEGKINFRMLNSDYSPLQVNSFTTLATSGIVATNGKVHVSATTVYPSRY</sequence>
<dbReference type="HOGENOM" id="CLU_1030007_0_0_10"/>
<reference evidence="3" key="2">
    <citation type="submission" date="2011-02" db="EMBL/GenBank/DDBJ databases">
        <title>The complete genome of Pedobacter saltans DSM 12145.</title>
        <authorList>
            <consortium name="US DOE Joint Genome Institute (JGI-PGF)"/>
            <person name="Lucas S."/>
            <person name="Copeland A."/>
            <person name="Lapidus A."/>
            <person name="Bruce D."/>
            <person name="Goodwin L."/>
            <person name="Pitluck S."/>
            <person name="Kyrpides N."/>
            <person name="Mavromatis K."/>
            <person name="Pagani I."/>
            <person name="Ivanova N."/>
            <person name="Ovchinnikova G."/>
            <person name="Lu M."/>
            <person name="Detter J.C."/>
            <person name="Han C."/>
            <person name="Land M."/>
            <person name="Hauser L."/>
            <person name="Markowitz V."/>
            <person name="Cheng J.-F."/>
            <person name="Hugenholtz P."/>
            <person name="Woyke T."/>
            <person name="Wu D."/>
            <person name="Tindall B."/>
            <person name="Pomrenke H.G."/>
            <person name="Brambilla E."/>
            <person name="Klenk H.-P."/>
            <person name="Eisen J.A."/>
        </authorList>
    </citation>
    <scope>NUCLEOTIDE SEQUENCE [LARGE SCALE GENOMIC DNA]</scope>
    <source>
        <strain evidence="3">ATCC 51119 / DSM 12145 / JCM 21818 / LMG 10337 / NBRC 100064 / NCIMB 13643</strain>
    </source>
</reference>
<dbReference type="KEGG" id="psn:Pedsa_1498"/>
<keyword evidence="1" id="KW-0472">Membrane</keyword>
<evidence type="ECO:0000313" key="2">
    <source>
        <dbReference type="EMBL" id="ADY52059.1"/>
    </source>
</evidence>
<dbReference type="EMBL" id="CP002545">
    <property type="protein sequence ID" value="ADY52059.1"/>
    <property type="molecule type" value="Genomic_DNA"/>
</dbReference>
<dbReference type="Proteomes" id="UP000000310">
    <property type="component" value="Chromosome"/>
</dbReference>
<keyword evidence="1" id="KW-1133">Transmembrane helix</keyword>
<keyword evidence="3" id="KW-1185">Reference proteome</keyword>
<name>F0S5B4_PSESL</name>
<dbReference type="PROSITE" id="PS51257">
    <property type="entry name" value="PROKAR_LIPOPROTEIN"/>
    <property type="match status" value="1"/>
</dbReference>
<dbReference type="OrthoDB" id="1032410at2"/>
<evidence type="ECO:0000313" key="3">
    <source>
        <dbReference type="Proteomes" id="UP000000310"/>
    </source>
</evidence>
<proteinExistence type="predicted"/>
<reference evidence="2 3" key="1">
    <citation type="journal article" date="2011" name="Stand. Genomic Sci.">
        <title>Complete genome sequence of the gliding, heparinolytic Pedobacter saltans type strain (113).</title>
        <authorList>
            <person name="Liolios K."/>
            <person name="Sikorski J."/>
            <person name="Lu M."/>
            <person name="Nolan M."/>
            <person name="Lapidus A."/>
            <person name="Lucas S."/>
            <person name="Hammon N."/>
            <person name="Deshpande S."/>
            <person name="Cheng J.F."/>
            <person name="Tapia R."/>
            <person name="Han C."/>
            <person name="Goodwin L."/>
            <person name="Pitluck S."/>
            <person name="Huntemann M."/>
            <person name="Ivanova N."/>
            <person name="Pagani I."/>
            <person name="Mavromatis K."/>
            <person name="Ovchinikova G."/>
            <person name="Pati A."/>
            <person name="Chen A."/>
            <person name="Palaniappan K."/>
            <person name="Land M."/>
            <person name="Hauser L."/>
            <person name="Brambilla E.M."/>
            <person name="Kotsyurbenko O."/>
            <person name="Rohde M."/>
            <person name="Tindall B.J."/>
            <person name="Abt B."/>
            <person name="Goker M."/>
            <person name="Detter J.C."/>
            <person name="Woyke T."/>
            <person name="Bristow J."/>
            <person name="Eisen J.A."/>
            <person name="Markowitz V."/>
            <person name="Hugenholtz P."/>
            <person name="Klenk H.P."/>
            <person name="Kyrpides N.C."/>
        </authorList>
    </citation>
    <scope>NUCLEOTIDE SEQUENCE [LARGE SCALE GENOMIC DNA]</scope>
    <source>
        <strain evidence="3">ATCC 51119 / DSM 12145 / JCM 21818 / LMG 10337 / NBRC 100064 / NCIMB 13643</strain>
    </source>
</reference>
<feature type="transmembrane region" description="Helical" evidence="1">
    <location>
        <begin position="7"/>
        <end position="26"/>
    </location>
</feature>
<dbReference type="RefSeq" id="WP_013632558.1">
    <property type="nucleotide sequence ID" value="NC_015177.1"/>
</dbReference>
<accession>F0S5B4</accession>